<keyword evidence="2" id="KW-0732">Signal</keyword>
<feature type="domain" description="Peptidase metallopeptidase" evidence="3">
    <location>
        <begin position="59"/>
        <end position="255"/>
    </location>
</feature>
<evidence type="ECO:0000259" key="3">
    <source>
        <dbReference type="SMART" id="SM00235"/>
    </source>
</evidence>
<proteinExistence type="predicted"/>
<name>A0A177D5F5_ALTAL</name>
<dbReference type="Pfam" id="PF01400">
    <property type="entry name" value="Astacin"/>
    <property type="match status" value="1"/>
</dbReference>
<dbReference type="PANTHER" id="PTHR10127">
    <property type="entry name" value="DISCOIDIN, CUB, EGF, LAMININ , AND ZINC METALLOPROTEASE DOMAIN CONTAINING"/>
    <property type="match status" value="1"/>
</dbReference>
<dbReference type="KEGG" id="aalt:CC77DRAFT_1054641"/>
<evidence type="ECO:0000256" key="1">
    <source>
        <dbReference type="SAM" id="MobiDB-lite"/>
    </source>
</evidence>
<feature type="region of interest" description="Disordered" evidence="1">
    <location>
        <begin position="314"/>
        <end position="337"/>
    </location>
</feature>
<sequence length="352" mass="40161">MGLLTLLLSWLFVTLASACMFPFNNPRLTNSSLVEEYIADLQTKGGNGWTSPIGPSNPVITTWPKNSASGKVTYIYYCFDSHASYSALKDVVDSANKMWRDKLGPGSTNGHHFDGFRHYYSKNTNSHPRCYKGFPDPWGWNPEIPEGTLVISWNSLGYSQSTVGYDDESIDWDRHSLTLHTWIPRYEDWVLEVAHELGHVLGLRHEHQRFDRDRDLYFDCSKLQGYIEARDTIAAHPEWGFTIKQACESRYLGTSKEELNFWQAAEYALYTVDESHSYGRLIDHNSIMMYSSWANAADLMHGLTNLPLVRWKNGPPSNGHAPDHSNAETVQWPTGISDGDKEAIQKLYPWKD</sequence>
<dbReference type="AlphaFoldDB" id="A0A177D5F5"/>
<gene>
    <name evidence="4" type="ORF">CC77DRAFT_1054641</name>
</gene>
<dbReference type="SUPFAM" id="SSF55486">
    <property type="entry name" value="Metalloproteases ('zincins'), catalytic domain"/>
    <property type="match status" value="1"/>
</dbReference>
<evidence type="ECO:0000256" key="2">
    <source>
        <dbReference type="SAM" id="SignalP"/>
    </source>
</evidence>
<dbReference type="SMART" id="SM00235">
    <property type="entry name" value="ZnMc"/>
    <property type="match status" value="1"/>
</dbReference>
<dbReference type="InterPro" id="IPR001506">
    <property type="entry name" value="Peptidase_M12A"/>
</dbReference>
<protein>
    <recommendedName>
        <fullName evidence="3">Peptidase metallopeptidase domain-containing protein</fullName>
    </recommendedName>
</protein>
<dbReference type="InterPro" id="IPR006026">
    <property type="entry name" value="Peptidase_Metallo"/>
</dbReference>
<keyword evidence="5" id="KW-1185">Reference proteome</keyword>
<dbReference type="GeneID" id="29113401"/>
<dbReference type="EMBL" id="KV441498">
    <property type="protein sequence ID" value="OAG14641.1"/>
    <property type="molecule type" value="Genomic_DNA"/>
</dbReference>
<evidence type="ECO:0000313" key="4">
    <source>
        <dbReference type="EMBL" id="OAG14641.1"/>
    </source>
</evidence>
<evidence type="ECO:0000313" key="5">
    <source>
        <dbReference type="Proteomes" id="UP000077248"/>
    </source>
</evidence>
<dbReference type="GO" id="GO:0004222">
    <property type="term" value="F:metalloendopeptidase activity"/>
    <property type="evidence" value="ECO:0007669"/>
    <property type="project" value="InterPro"/>
</dbReference>
<feature type="chain" id="PRO_5008059019" description="Peptidase metallopeptidase domain-containing protein" evidence="2">
    <location>
        <begin position="19"/>
        <end position="352"/>
    </location>
</feature>
<accession>A0A177D5F5</accession>
<dbReference type="GO" id="GO:0006508">
    <property type="term" value="P:proteolysis"/>
    <property type="evidence" value="ECO:0007669"/>
    <property type="project" value="InterPro"/>
</dbReference>
<organism evidence="4 5">
    <name type="scientific">Alternaria alternata</name>
    <name type="common">Alternaria rot fungus</name>
    <name type="synonym">Torula alternata</name>
    <dbReference type="NCBI Taxonomy" id="5599"/>
    <lineage>
        <taxon>Eukaryota</taxon>
        <taxon>Fungi</taxon>
        <taxon>Dikarya</taxon>
        <taxon>Ascomycota</taxon>
        <taxon>Pezizomycotina</taxon>
        <taxon>Dothideomycetes</taxon>
        <taxon>Pleosporomycetidae</taxon>
        <taxon>Pleosporales</taxon>
        <taxon>Pleosporineae</taxon>
        <taxon>Pleosporaceae</taxon>
        <taxon>Alternaria</taxon>
        <taxon>Alternaria sect. Alternaria</taxon>
        <taxon>Alternaria alternata complex</taxon>
    </lineage>
</organism>
<dbReference type="VEuPathDB" id="FungiDB:CC77DRAFT_1054641"/>
<dbReference type="PANTHER" id="PTHR10127:SF850">
    <property type="entry name" value="METALLOENDOPEPTIDASE"/>
    <property type="match status" value="1"/>
</dbReference>
<dbReference type="InterPro" id="IPR024079">
    <property type="entry name" value="MetalloPept_cat_dom_sf"/>
</dbReference>
<reference evidence="4 5" key="1">
    <citation type="submission" date="2016-05" db="EMBL/GenBank/DDBJ databases">
        <title>Comparative analysis of secretome profiles of manganese(II)-oxidizing ascomycete fungi.</title>
        <authorList>
            <consortium name="DOE Joint Genome Institute"/>
            <person name="Zeiner C.A."/>
            <person name="Purvine S.O."/>
            <person name="Zink E.M."/>
            <person name="Wu S."/>
            <person name="Pasa-Tolic L."/>
            <person name="Chaput D.L."/>
            <person name="Haridas S."/>
            <person name="Grigoriev I.V."/>
            <person name="Santelli C.M."/>
            <person name="Hansel C.M."/>
        </authorList>
    </citation>
    <scope>NUCLEOTIDE SEQUENCE [LARGE SCALE GENOMIC DNA]</scope>
    <source>
        <strain evidence="4 5">SRC1lrK2f</strain>
    </source>
</reference>
<dbReference type="RefSeq" id="XP_018380062.1">
    <property type="nucleotide sequence ID" value="XM_018527807.1"/>
</dbReference>
<dbReference type="Gene3D" id="3.40.390.10">
    <property type="entry name" value="Collagenase (Catalytic Domain)"/>
    <property type="match status" value="1"/>
</dbReference>
<dbReference type="GO" id="GO:0008270">
    <property type="term" value="F:zinc ion binding"/>
    <property type="evidence" value="ECO:0007669"/>
    <property type="project" value="InterPro"/>
</dbReference>
<feature type="signal peptide" evidence="2">
    <location>
        <begin position="1"/>
        <end position="18"/>
    </location>
</feature>
<dbReference type="OMA" id="WIPRYED"/>
<dbReference type="Proteomes" id="UP000077248">
    <property type="component" value="Unassembled WGS sequence"/>
</dbReference>